<gene>
    <name evidence="1" type="ORF">L21SP2_0325</name>
</gene>
<dbReference type="EMBL" id="CP006939">
    <property type="protein sequence ID" value="AHC13763.1"/>
    <property type="molecule type" value="Genomic_DNA"/>
</dbReference>
<dbReference type="Proteomes" id="UP000018680">
    <property type="component" value="Chromosome"/>
</dbReference>
<dbReference type="HOGENOM" id="CLU_3348456_0_0_12"/>
<accession>V5WD60</accession>
<evidence type="ECO:0000313" key="1">
    <source>
        <dbReference type="EMBL" id="AHC13763.1"/>
    </source>
</evidence>
<dbReference type="AlphaFoldDB" id="V5WD60"/>
<protein>
    <submittedName>
        <fullName evidence="1">Uncharacterized protein</fullName>
    </submittedName>
</protein>
<name>V5WD60_9SPIO</name>
<evidence type="ECO:0000313" key="2">
    <source>
        <dbReference type="Proteomes" id="UP000018680"/>
    </source>
</evidence>
<proteinExistence type="predicted"/>
<dbReference type="KEGG" id="slr:L21SP2_0325"/>
<reference evidence="1 2" key="1">
    <citation type="journal article" date="2015" name="Stand. Genomic Sci.">
        <title>Complete genome sequence and description of Salinispira pacifica gen. nov., sp. nov., a novel spirochaete isolated form a hypersaline microbial mat.</title>
        <authorList>
            <person name="Ben Hania W."/>
            <person name="Joseph M."/>
            <person name="Schumann P."/>
            <person name="Bunk B."/>
            <person name="Fiebig A."/>
            <person name="Sproer C."/>
            <person name="Klenk H.P."/>
            <person name="Fardeau M.L."/>
            <person name="Spring S."/>
        </authorList>
    </citation>
    <scope>NUCLEOTIDE SEQUENCE [LARGE SCALE GENOMIC DNA]</scope>
    <source>
        <strain evidence="1 2">L21-RPul-D2</strain>
    </source>
</reference>
<dbReference type="STRING" id="1307761.L21SP2_0325"/>
<organism evidence="1 2">
    <name type="scientific">Salinispira pacifica</name>
    <dbReference type="NCBI Taxonomy" id="1307761"/>
    <lineage>
        <taxon>Bacteria</taxon>
        <taxon>Pseudomonadati</taxon>
        <taxon>Spirochaetota</taxon>
        <taxon>Spirochaetia</taxon>
        <taxon>Spirochaetales</taxon>
        <taxon>Spirochaetaceae</taxon>
        <taxon>Salinispira</taxon>
    </lineage>
</organism>
<sequence>MSTDFMYAPSFPETMLFPDIQGEPVFFGTVLTMISAD</sequence>
<keyword evidence="2" id="KW-1185">Reference proteome</keyword>